<evidence type="ECO:0000313" key="3">
    <source>
        <dbReference type="EMBL" id="OGD86189.1"/>
    </source>
</evidence>
<keyword evidence="1" id="KW-1133">Transmembrane helix</keyword>
<evidence type="ECO:0000313" key="4">
    <source>
        <dbReference type="Proteomes" id="UP000176628"/>
    </source>
</evidence>
<reference evidence="3 4" key="1">
    <citation type="journal article" date="2016" name="Nat. Commun.">
        <title>Thousands of microbial genomes shed light on interconnected biogeochemical processes in an aquifer system.</title>
        <authorList>
            <person name="Anantharaman K."/>
            <person name="Brown C.T."/>
            <person name="Hug L.A."/>
            <person name="Sharon I."/>
            <person name="Castelle C.J."/>
            <person name="Probst A.J."/>
            <person name="Thomas B.C."/>
            <person name="Singh A."/>
            <person name="Wilkins M.J."/>
            <person name="Karaoz U."/>
            <person name="Brodie E.L."/>
            <person name="Williams K.H."/>
            <person name="Hubbard S.S."/>
            <person name="Banfield J.F."/>
        </authorList>
    </citation>
    <scope>NUCLEOTIDE SEQUENCE [LARGE SCALE GENOMIC DNA]</scope>
</reference>
<protein>
    <recommendedName>
        <fullName evidence="2">Type 4 fimbrial biogenesis protein PilX N-terminal domain-containing protein</fullName>
    </recommendedName>
</protein>
<feature type="domain" description="Type 4 fimbrial biogenesis protein PilX N-terminal" evidence="2">
    <location>
        <begin position="21"/>
        <end position="71"/>
    </location>
</feature>
<accession>A0A1F5G2W7</accession>
<feature type="transmembrane region" description="Helical" evidence="1">
    <location>
        <begin position="24"/>
        <end position="43"/>
    </location>
</feature>
<sequence length="285" mass="30724">MAMKLPQKINTLYLVHRASERGQALIILLLIMVVGLTVGLSIATRTITDLRISTQTEESQKAFSAAEAGIEDALRRDLTVYTTQTDIATGQSVGQATYSTTVTPVGGDTDQFVTKQPVVQDDVTQVNLDGIPTPSSIKVYWADDNDPESSLEVTLVYLDGTEYKIQKWAYNAGTGCSTHSNGFVCAAAGGSFAGRNFKGKSDLIPLGPLPSYPNPKILRLRPFYGQASIAVQTTGGNLPRQSWEISSTGTTGQVTRKIEVTRSLNALPPIFDYVLYSGTGDITHQ</sequence>
<comment type="caution">
    <text evidence="3">The sequence shown here is derived from an EMBL/GenBank/DDBJ whole genome shotgun (WGS) entry which is preliminary data.</text>
</comment>
<dbReference type="Pfam" id="PF14341">
    <property type="entry name" value="PilX_N"/>
    <property type="match status" value="1"/>
</dbReference>
<gene>
    <name evidence="3" type="ORF">A2Z23_03170</name>
</gene>
<name>A0A1F5G2W7_9BACT</name>
<proteinExistence type="predicted"/>
<dbReference type="Proteomes" id="UP000176628">
    <property type="component" value="Unassembled WGS sequence"/>
</dbReference>
<keyword evidence="1" id="KW-0472">Membrane</keyword>
<dbReference type="AlphaFoldDB" id="A0A1F5G2W7"/>
<organism evidence="3 4">
    <name type="scientific">Candidatus Curtissbacteria bacterium RBG_16_39_7</name>
    <dbReference type="NCBI Taxonomy" id="1797707"/>
    <lineage>
        <taxon>Bacteria</taxon>
        <taxon>Candidatus Curtissiibacteriota</taxon>
    </lineage>
</organism>
<dbReference type="InterPro" id="IPR025746">
    <property type="entry name" value="PilX_N_dom"/>
</dbReference>
<evidence type="ECO:0000259" key="2">
    <source>
        <dbReference type="Pfam" id="PF14341"/>
    </source>
</evidence>
<dbReference type="EMBL" id="MFAV01000028">
    <property type="protein sequence ID" value="OGD86189.1"/>
    <property type="molecule type" value="Genomic_DNA"/>
</dbReference>
<keyword evidence="1" id="KW-0812">Transmembrane</keyword>
<evidence type="ECO:0000256" key="1">
    <source>
        <dbReference type="SAM" id="Phobius"/>
    </source>
</evidence>